<feature type="domain" description="DNA-directed RNA polymerase C-terminal" evidence="8">
    <location>
        <begin position="1"/>
        <end position="276"/>
    </location>
</feature>
<feature type="non-terminal residue" evidence="9">
    <location>
        <position position="1"/>
    </location>
</feature>
<dbReference type="PROSITE" id="PS00489">
    <property type="entry name" value="RNA_POL_PHAGE_2"/>
    <property type="match status" value="1"/>
</dbReference>
<dbReference type="InterPro" id="IPR046950">
    <property type="entry name" value="DNA-dir_Rpol_C_phage-type"/>
</dbReference>
<keyword evidence="10" id="KW-1185">Reference proteome</keyword>
<dbReference type="InterPro" id="IPR002092">
    <property type="entry name" value="DNA-dir_Rpol_phage-type"/>
</dbReference>
<protein>
    <recommendedName>
        <fullName evidence="2">DNA-directed RNA polymerase</fullName>
        <ecNumber evidence="2">2.7.7.6</ecNumber>
    </recommendedName>
</protein>
<evidence type="ECO:0000313" key="9">
    <source>
        <dbReference type="EMBL" id="GMI25497.1"/>
    </source>
</evidence>
<comment type="caution">
    <text evidence="9">The sequence shown here is derived from an EMBL/GenBank/DDBJ whole genome shotgun (WGS) entry which is preliminary data.</text>
</comment>
<evidence type="ECO:0000256" key="7">
    <source>
        <dbReference type="ARBA" id="ARBA00048552"/>
    </source>
</evidence>
<organism evidence="9 10">
    <name type="scientific">Tetraparma gracilis</name>
    <dbReference type="NCBI Taxonomy" id="2962635"/>
    <lineage>
        <taxon>Eukaryota</taxon>
        <taxon>Sar</taxon>
        <taxon>Stramenopiles</taxon>
        <taxon>Ochrophyta</taxon>
        <taxon>Bolidophyceae</taxon>
        <taxon>Parmales</taxon>
        <taxon>Triparmaceae</taxon>
        <taxon>Tetraparma</taxon>
    </lineage>
</organism>
<comment type="similarity">
    <text evidence="1">Belongs to the phage and mitochondrial RNA polymerase family.</text>
</comment>
<keyword evidence="3" id="KW-0240">DNA-directed RNA polymerase</keyword>
<keyword evidence="4" id="KW-0808">Transferase</keyword>
<evidence type="ECO:0000313" key="10">
    <source>
        <dbReference type="Proteomes" id="UP001165060"/>
    </source>
</evidence>
<evidence type="ECO:0000256" key="4">
    <source>
        <dbReference type="ARBA" id="ARBA00022679"/>
    </source>
</evidence>
<keyword evidence="5" id="KW-0548">Nucleotidyltransferase</keyword>
<dbReference type="EMBL" id="BRYB01001426">
    <property type="protein sequence ID" value="GMI25497.1"/>
    <property type="molecule type" value="Genomic_DNA"/>
</dbReference>
<dbReference type="SUPFAM" id="SSF56672">
    <property type="entry name" value="DNA/RNA polymerases"/>
    <property type="match status" value="1"/>
</dbReference>
<dbReference type="Gene3D" id="1.10.150.20">
    <property type="entry name" value="5' to 3' exonuclease, C-terminal subdomain"/>
    <property type="match status" value="1"/>
</dbReference>
<evidence type="ECO:0000259" key="8">
    <source>
        <dbReference type="Pfam" id="PF00940"/>
    </source>
</evidence>
<dbReference type="InterPro" id="IPR043502">
    <property type="entry name" value="DNA/RNA_pol_sf"/>
</dbReference>
<comment type="catalytic activity">
    <reaction evidence="7">
        <text>RNA(n) + a ribonucleoside 5'-triphosphate = RNA(n+1) + diphosphate</text>
        <dbReference type="Rhea" id="RHEA:21248"/>
        <dbReference type="Rhea" id="RHEA-COMP:14527"/>
        <dbReference type="Rhea" id="RHEA-COMP:17342"/>
        <dbReference type="ChEBI" id="CHEBI:33019"/>
        <dbReference type="ChEBI" id="CHEBI:61557"/>
        <dbReference type="ChEBI" id="CHEBI:140395"/>
        <dbReference type="EC" id="2.7.7.6"/>
    </reaction>
</comment>
<dbReference type="Pfam" id="PF00940">
    <property type="entry name" value="RNA_pol"/>
    <property type="match status" value="1"/>
</dbReference>
<dbReference type="PANTHER" id="PTHR10102:SF0">
    <property type="entry name" value="DNA-DIRECTED RNA POLYMERASE, MITOCHONDRIAL"/>
    <property type="match status" value="1"/>
</dbReference>
<gene>
    <name evidence="9" type="ORF">TeGR_g11505</name>
</gene>
<keyword evidence="6" id="KW-0804">Transcription</keyword>
<sequence length="302" mass="34572">YSEVMVKVVEKVRLDAERDIEKERGVVDGWDREKDGKKSKTLKAAEQVVNDVMAAQAIVELIDRKVVKQTVMTSVYGVTFIGARQQLQARLTEKFEEAGFNISDEDTEDLIYKSSKYLTTQVMAALNDLFTGARATMEWLTQVAAIVSSQSQPVTWVTPLNLPCVQPYRRNRERIVNTVVQQVVISDDQSDLPIQTQKQRSAFPPNFVHSLDSSHMLMTAVEMKKRGLDFSAVHDSYWCHPRNVDEMSEILREQFVDLYTKPVLDNLRNDLMLQYPGIEFPPVPETGDLDLNSIKESRYFFQ</sequence>
<evidence type="ECO:0000256" key="2">
    <source>
        <dbReference type="ARBA" id="ARBA00012418"/>
    </source>
</evidence>
<evidence type="ECO:0000256" key="1">
    <source>
        <dbReference type="ARBA" id="ARBA00009493"/>
    </source>
</evidence>
<evidence type="ECO:0000256" key="3">
    <source>
        <dbReference type="ARBA" id="ARBA00022478"/>
    </source>
</evidence>
<evidence type="ECO:0000256" key="6">
    <source>
        <dbReference type="ARBA" id="ARBA00023163"/>
    </source>
</evidence>
<dbReference type="PANTHER" id="PTHR10102">
    <property type="entry name" value="DNA-DIRECTED RNA POLYMERASE, MITOCHONDRIAL"/>
    <property type="match status" value="1"/>
</dbReference>
<dbReference type="EC" id="2.7.7.6" evidence="2"/>
<dbReference type="Proteomes" id="UP001165060">
    <property type="component" value="Unassembled WGS sequence"/>
</dbReference>
<proteinExistence type="inferred from homology"/>
<reference evidence="9 10" key="1">
    <citation type="journal article" date="2023" name="Commun. Biol.">
        <title>Genome analysis of Parmales, the sister group of diatoms, reveals the evolutionary specialization of diatoms from phago-mixotrophs to photoautotrophs.</title>
        <authorList>
            <person name="Ban H."/>
            <person name="Sato S."/>
            <person name="Yoshikawa S."/>
            <person name="Yamada K."/>
            <person name="Nakamura Y."/>
            <person name="Ichinomiya M."/>
            <person name="Sato N."/>
            <person name="Blanc-Mathieu R."/>
            <person name="Endo H."/>
            <person name="Kuwata A."/>
            <person name="Ogata H."/>
        </authorList>
    </citation>
    <scope>NUCLEOTIDE SEQUENCE [LARGE SCALE GENOMIC DNA]</scope>
</reference>
<evidence type="ECO:0000256" key="5">
    <source>
        <dbReference type="ARBA" id="ARBA00022695"/>
    </source>
</evidence>
<name>A0ABQ6MFQ2_9STRA</name>
<accession>A0ABQ6MFQ2</accession>